<evidence type="ECO:0000256" key="8">
    <source>
        <dbReference type="ARBA" id="ARBA00022723"/>
    </source>
</evidence>
<dbReference type="InParanoid" id="F2TW32"/>
<evidence type="ECO:0000256" key="5">
    <source>
        <dbReference type="ARBA" id="ARBA00022676"/>
    </source>
</evidence>
<dbReference type="InterPro" id="IPR029044">
    <property type="entry name" value="Nucleotide-diphossugar_trans"/>
</dbReference>
<dbReference type="InterPro" id="IPR004139">
    <property type="entry name" value="Glyco_trans_13"/>
</dbReference>
<keyword evidence="7" id="KW-0812">Transmembrane</keyword>
<evidence type="ECO:0000256" key="2">
    <source>
        <dbReference type="ARBA" id="ARBA00004323"/>
    </source>
</evidence>
<protein>
    <recommendedName>
        <fullName evidence="14">alpha-1,3-mannosyl-glycoprotein 2-beta-N-acetylglucosaminyltransferase</fullName>
        <ecNumber evidence="14">2.4.1.101</ecNumber>
    </recommendedName>
    <alternativeName>
        <fullName evidence="15">N-glycosyl-oligosaccharide-glycoprotein N-acetylglucosaminyltransferase I</fullName>
    </alternativeName>
</protein>
<evidence type="ECO:0000256" key="15">
    <source>
        <dbReference type="ARBA" id="ARBA00041712"/>
    </source>
</evidence>
<reference evidence="17" key="1">
    <citation type="submission" date="2009-08" db="EMBL/GenBank/DDBJ databases">
        <title>Annotation of Salpingoeca rosetta.</title>
        <authorList>
            <consortium name="The Broad Institute Genome Sequencing Platform"/>
            <person name="Russ C."/>
            <person name="Cuomo C."/>
            <person name="Burger G."/>
            <person name="Gray M.W."/>
            <person name="Holland P.W.H."/>
            <person name="King N."/>
            <person name="Lang F.B.F."/>
            <person name="Roger A.J."/>
            <person name="Ruiz-Trillo I."/>
            <person name="Young S.K."/>
            <person name="Zeng Q."/>
            <person name="Gargeya S."/>
            <person name="Alvarado L."/>
            <person name="Berlin A."/>
            <person name="Chapman S.B."/>
            <person name="Chen Z."/>
            <person name="Freedman E."/>
            <person name="Gellesch M."/>
            <person name="Goldberg J."/>
            <person name="Griggs A."/>
            <person name="Gujja S."/>
            <person name="Heilman E."/>
            <person name="Heiman D."/>
            <person name="Howarth C."/>
            <person name="Mehta T."/>
            <person name="Neiman D."/>
            <person name="Pearson M."/>
            <person name="Roberts A."/>
            <person name="Saif S."/>
            <person name="Shea T."/>
            <person name="Shenoy N."/>
            <person name="Sisk P."/>
            <person name="Stolte C."/>
            <person name="Sykes S."/>
            <person name="White J."/>
            <person name="Yandava C."/>
            <person name="Haas B."/>
            <person name="Nusbaum C."/>
            <person name="Birren B."/>
        </authorList>
    </citation>
    <scope>NUCLEOTIDE SEQUENCE [LARGE SCALE GENOMIC DNA]</scope>
    <source>
        <strain evidence="17">ATCC 50818</strain>
    </source>
</reference>
<keyword evidence="6" id="KW-0808">Transferase</keyword>
<proteinExistence type="inferred from homology"/>
<gene>
    <name evidence="17" type="ORF">PTSG_00299</name>
</gene>
<dbReference type="GO" id="GO:0000139">
    <property type="term" value="C:Golgi membrane"/>
    <property type="evidence" value="ECO:0007669"/>
    <property type="project" value="UniProtKB-SubCell"/>
</dbReference>
<dbReference type="GO" id="GO:0003827">
    <property type="term" value="F:alpha-1,3-mannosylglycoprotein 2-beta-N-acetylglucosaminyltransferase activity"/>
    <property type="evidence" value="ECO:0007669"/>
    <property type="project" value="UniProtKB-EC"/>
</dbReference>
<evidence type="ECO:0000313" key="18">
    <source>
        <dbReference type="Proteomes" id="UP000007799"/>
    </source>
</evidence>
<keyword evidence="9" id="KW-0735">Signal-anchor</keyword>
<evidence type="ECO:0000256" key="1">
    <source>
        <dbReference type="ARBA" id="ARBA00001936"/>
    </source>
</evidence>
<dbReference type="SUPFAM" id="SSF53448">
    <property type="entry name" value="Nucleotide-diphospho-sugar transferases"/>
    <property type="match status" value="1"/>
</dbReference>
<comment type="subcellular location">
    <subcellularLocation>
        <location evidence="2">Golgi apparatus membrane</location>
        <topology evidence="2">Single-pass type II membrane protein</topology>
    </subcellularLocation>
</comment>
<name>F2TW32_SALR5</name>
<dbReference type="OMA" id="KHRIFLY"/>
<dbReference type="KEGG" id="sre:PTSG_00299"/>
<dbReference type="eggNOG" id="KOG1413">
    <property type="taxonomic scope" value="Eukaryota"/>
</dbReference>
<dbReference type="Gene3D" id="3.90.550.10">
    <property type="entry name" value="Spore Coat Polysaccharide Biosynthesis Protein SpsA, Chain A"/>
    <property type="match status" value="1"/>
</dbReference>
<dbReference type="RefSeq" id="XP_004998848.1">
    <property type="nucleotide sequence ID" value="XM_004998791.1"/>
</dbReference>
<evidence type="ECO:0000256" key="13">
    <source>
        <dbReference type="ARBA" id="ARBA00023211"/>
    </source>
</evidence>
<keyword evidence="18" id="KW-1185">Reference proteome</keyword>
<dbReference type="EMBL" id="GL832955">
    <property type="protein sequence ID" value="EGD72278.1"/>
    <property type="molecule type" value="Genomic_DNA"/>
</dbReference>
<keyword evidence="12" id="KW-0472">Membrane</keyword>
<keyword evidence="8" id="KW-0479">Metal-binding</keyword>
<evidence type="ECO:0000256" key="11">
    <source>
        <dbReference type="ARBA" id="ARBA00023034"/>
    </source>
</evidence>
<evidence type="ECO:0000256" key="7">
    <source>
        <dbReference type="ARBA" id="ARBA00022692"/>
    </source>
</evidence>
<dbReference type="Proteomes" id="UP000007799">
    <property type="component" value="Unassembled WGS sequence"/>
</dbReference>
<evidence type="ECO:0000256" key="4">
    <source>
        <dbReference type="ARBA" id="ARBA00006492"/>
    </source>
</evidence>
<evidence type="ECO:0000256" key="3">
    <source>
        <dbReference type="ARBA" id="ARBA00004922"/>
    </source>
</evidence>
<comment type="cofactor">
    <cofactor evidence="1">
        <name>Mn(2+)</name>
        <dbReference type="ChEBI" id="CHEBI:29035"/>
    </cofactor>
</comment>
<keyword evidence="10" id="KW-1133">Transmembrane helix</keyword>
<evidence type="ECO:0000313" key="17">
    <source>
        <dbReference type="EMBL" id="EGD72278.1"/>
    </source>
</evidence>
<evidence type="ECO:0000256" key="9">
    <source>
        <dbReference type="ARBA" id="ARBA00022968"/>
    </source>
</evidence>
<dbReference type="InterPro" id="IPR052261">
    <property type="entry name" value="Glycosyltransferase_13"/>
</dbReference>
<dbReference type="AlphaFoldDB" id="F2TW32"/>
<evidence type="ECO:0000256" key="14">
    <source>
        <dbReference type="ARBA" id="ARBA00038949"/>
    </source>
</evidence>
<dbReference type="STRING" id="946362.F2TW32"/>
<dbReference type="UniPathway" id="UPA00378"/>
<dbReference type="Gene3D" id="3.10.180.20">
    <property type="entry name" value="N-Acetylglucosaminyltransferase I, Domain 2"/>
    <property type="match status" value="1"/>
</dbReference>
<comment type="similarity">
    <text evidence="4">Belongs to the glycosyltransferase 13 family.</text>
</comment>
<evidence type="ECO:0000256" key="16">
    <source>
        <dbReference type="ARBA" id="ARBA00049421"/>
    </source>
</evidence>
<accession>F2TW32</accession>
<organism evidence="18">
    <name type="scientific">Salpingoeca rosetta (strain ATCC 50818 / BSB-021)</name>
    <dbReference type="NCBI Taxonomy" id="946362"/>
    <lineage>
        <taxon>Eukaryota</taxon>
        <taxon>Choanoflagellata</taxon>
        <taxon>Craspedida</taxon>
        <taxon>Salpingoecidae</taxon>
        <taxon>Salpingoeca</taxon>
    </lineage>
</organism>
<dbReference type="GeneID" id="16067422"/>
<comment type="catalytic activity">
    <reaction evidence="16">
        <text>N(4)-(alpha-D-Man-(1-&gt;3)-[alpha-D-Man-(1-&gt;3)-[alpha-D-Man-(1-&gt;6)]-alpha-D-Man-(1-&gt;6)]-beta-D-Man-(1-&gt;4)-beta-D-GlcNAc-(1-&gt;4)-beta-D-GlcNAc)-L-asparaginyl-[protein] (N-glucan mannose isomer 5A1,2) + UDP-N-acetyl-alpha-D-glucosamine = N(4)-{beta-D-GlcNAc-(1-&gt;2)-alpha-D-Man-(1-&gt;3)-[alpha-D-Man-(1-&gt;3)-[alpha-D-Man-(1-&gt;6)]-alpha-D-Man-(1-&gt;6)]-beta-D-Man-(1-&gt;4)-beta-D-GlcNAc-(1-&gt;4)-beta-D-GlcNAc}-L-asparaginyl-[protein] + UDP + H(+)</text>
        <dbReference type="Rhea" id="RHEA:11456"/>
        <dbReference type="Rhea" id="RHEA-COMP:14367"/>
        <dbReference type="Rhea" id="RHEA-COMP:14368"/>
        <dbReference type="ChEBI" id="CHEBI:15378"/>
        <dbReference type="ChEBI" id="CHEBI:57705"/>
        <dbReference type="ChEBI" id="CHEBI:58223"/>
        <dbReference type="ChEBI" id="CHEBI:59087"/>
        <dbReference type="ChEBI" id="CHEBI:60625"/>
        <dbReference type="EC" id="2.4.1.101"/>
    </reaction>
</comment>
<dbReference type="Pfam" id="PF03071">
    <property type="entry name" value="GNT-I"/>
    <property type="match status" value="1"/>
</dbReference>
<evidence type="ECO:0000256" key="10">
    <source>
        <dbReference type="ARBA" id="ARBA00022989"/>
    </source>
</evidence>
<comment type="pathway">
    <text evidence="3">Protein modification; protein glycosylation.</text>
</comment>
<keyword evidence="5" id="KW-0328">Glycosyltransferase</keyword>
<keyword evidence="11" id="KW-0333">Golgi apparatus</keyword>
<evidence type="ECO:0000256" key="6">
    <source>
        <dbReference type="ARBA" id="ARBA00022679"/>
    </source>
</evidence>
<evidence type="ECO:0000256" key="12">
    <source>
        <dbReference type="ARBA" id="ARBA00023136"/>
    </source>
</evidence>
<dbReference type="PANTHER" id="PTHR10468:SF0">
    <property type="entry name" value="ALPHA-1,3-MANNOSYL-GLYCOPROTEIN 2-BETA-N-ACETYLGLUCOSAMINYLTRANSFERASE"/>
    <property type="match status" value="1"/>
</dbReference>
<dbReference type="GO" id="GO:0046872">
    <property type="term" value="F:metal ion binding"/>
    <property type="evidence" value="ECO:0007669"/>
    <property type="project" value="UniProtKB-KW"/>
</dbReference>
<dbReference type="EC" id="2.4.1.101" evidence="14"/>
<keyword evidence="13" id="KW-0464">Manganese</keyword>
<dbReference type="PANTHER" id="PTHR10468">
    <property type="entry name" value="PROTEIN O-LINKED-MANNOSE BETA-1,2-N-ACETYLGLUCOSAMINYLTRANSFERASE 1/ALPHA-1,3-MANNOSYL-GLYCOPROTEIN 2-BETA-N-ACETYLGLUCOSAMINYLTRANSFERASE"/>
    <property type="match status" value="1"/>
</dbReference>
<dbReference type="OrthoDB" id="440755at2759"/>
<sequence length="207" mass="24402">MNKGQTWNDNGKEGYVQDPEALYRSDFFGGLGWMMLRSLWTEELSSKWPQSFWDDWMREHEQRRERACIRPEISRTRTFGRIGVSRGQFFDQYLKYIQLSDADIKFTQKDLSNLLKDNYDLAFLEEVYVKAQLVNVDDVERGGGDLLRIEYSADRRGDFEGIAKRIGIMDDLKDGVPRTAYFGVVTFRYHGKKIHLAPRRPWHGYPE</sequence>